<keyword evidence="2" id="KW-1185">Reference proteome</keyword>
<organism evidence="1 2">
    <name type="scientific">Hyaloscypha hepaticicola</name>
    <dbReference type="NCBI Taxonomy" id="2082293"/>
    <lineage>
        <taxon>Eukaryota</taxon>
        <taxon>Fungi</taxon>
        <taxon>Dikarya</taxon>
        <taxon>Ascomycota</taxon>
        <taxon>Pezizomycotina</taxon>
        <taxon>Leotiomycetes</taxon>
        <taxon>Helotiales</taxon>
        <taxon>Hyaloscyphaceae</taxon>
        <taxon>Hyaloscypha</taxon>
    </lineage>
</organism>
<name>A0A2J6PJW5_9HELO</name>
<sequence length="262" mass="28409">MIQNSPIRSAPQAPTQPLQISNSAPVALHELVLLTCSSESPLPLTRWLRWSSANHSTARYCIPVSCCANRCGFRPAAEPLLTPETISPPDPILQLPEKLVEYWKCQLCPTVKSDGRPICMNSPGDELPKVGAVDHLASRFTTNAAFITHQTEHQAMGSWNRFPSVLSHPMRGGRSSSGVCGPERLLPSSLPSLGSLEFPTAISYCAAQQSRSSTAEASNIIGHLVQLREFERNAFSATINASRPFISTEFRRLAQGNASCSG</sequence>
<proteinExistence type="predicted"/>
<evidence type="ECO:0000313" key="2">
    <source>
        <dbReference type="Proteomes" id="UP000235672"/>
    </source>
</evidence>
<accession>A0A2J6PJW5</accession>
<dbReference type="Proteomes" id="UP000235672">
    <property type="component" value="Unassembled WGS sequence"/>
</dbReference>
<protein>
    <submittedName>
        <fullName evidence="1">Uncharacterized protein</fullName>
    </submittedName>
</protein>
<reference evidence="1 2" key="1">
    <citation type="submission" date="2016-05" db="EMBL/GenBank/DDBJ databases">
        <title>A degradative enzymes factory behind the ericoid mycorrhizal symbiosis.</title>
        <authorList>
            <consortium name="DOE Joint Genome Institute"/>
            <person name="Martino E."/>
            <person name="Morin E."/>
            <person name="Grelet G."/>
            <person name="Kuo A."/>
            <person name="Kohler A."/>
            <person name="Daghino S."/>
            <person name="Barry K."/>
            <person name="Choi C."/>
            <person name="Cichocki N."/>
            <person name="Clum A."/>
            <person name="Copeland A."/>
            <person name="Hainaut M."/>
            <person name="Haridas S."/>
            <person name="Labutti K."/>
            <person name="Lindquist E."/>
            <person name="Lipzen A."/>
            <person name="Khouja H.-R."/>
            <person name="Murat C."/>
            <person name="Ohm R."/>
            <person name="Olson A."/>
            <person name="Spatafora J."/>
            <person name="Veneault-Fourrey C."/>
            <person name="Henrissat B."/>
            <person name="Grigoriev I."/>
            <person name="Martin F."/>
            <person name="Perotto S."/>
        </authorList>
    </citation>
    <scope>NUCLEOTIDE SEQUENCE [LARGE SCALE GENOMIC DNA]</scope>
    <source>
        <strain evidence="1 2">UAMH 7357</strain>
    </source>
</reference>
<evidence type="ECO:0000313" key="1">
    <source>
        <dbReference type="EMBL" id="PMD14297.1"/>
    </source>
</evidence>
<dbReference type="AlphaFoldDB" id="A0A2J6PJW5"/>
<gene>
    <name evidence="1" type="ORF">NA56DRAFT_711115</name>
</gene>
<dbReference type="EMBL" id="KZ613523">
    <property type="protein sequence ID" value="PMD14297.1"/>
    <property type="molecule type" value="Genomic_DNA"/>
</dbReference>